<evidence type="ECO:0000256" key="2">
    <source>
        <dbReference type="SAM" id="MobiDB-lite"/>
    </source>
</evidence>
<feature type="signal peptide" evidence="3">
    <location>
        <begin position="1"/>
        <end position="24"/>
    </location>
</feature>
<evidence type="ECO:0000313" key="5">
    <source>
        <dbReference type="Proteomes" id="UP000256970"/>
    </source>
</evidence>
<keyword evidence="5" id="KW-1185">Reference proteome</keyword>
<comment type="subcellular location">
    <subcellularLocation>
        <location evidence="1">Cytoplasm</location>
        <location evidence="1">Cytoskeleton</location>
        <location evidence="1">Cilium axoneme</location>
    </subcellularLocation>
</comment>
<keyword evidence="3" id="KW-0732">Signal</keyword>
<evidence type="ECO:0000256" key="1">
    <source>
        <dbReference type="ARBA" id="ARBA00004430"/>
    </source>
</evidence>
<dbReference type="Proteomes" id="UP000256970">
    <property type="component" value="Unassembled WGS sequence"/>
</dbReference>
<dbReference type="InterPro" id="IPR050994">
    <property type="entry name" value="At_inactive_RLKs"/>
</dbReference>
<name>A0A383W3C7_TETOB</name>
<organism evidence="4 5">
    <name type="scientific">Tetradesmus obliquus</name>
    <name type="common">Green alga</name>
    <name type="synonym">Acutodesmus obliquus</name>
    <dbReference type="NCBI Taxonomy" id="3088"/>
    <lineage>
        <taxon>Eukaryota</taxon>
        <taxon>Viridiplantae</taxon>
        <taxon>Chlorophyta</taxon>
        <taxon>core chlorophytes</taxon>
        <taxon>Chlorophyceae</taxon>
        <taxon>CS clade</taxon>
        <taxon>Sphaeropleales</taxon>
        <taxon>Scenedesmaceae</taxon>
        <taxon>Tetradesmus</taxon>
    </lineage>
</organism>
<accession>A0A383W3C7</accession>
<reference evidence="4 5" key="1">
    <citation type="submission" date="2016-10" db="EMBL/GenBank/DDBJ databases">
        <authorList>
            <person name="Cai Z."/>
        </authorList>
    </citation>
    <scope>NUCLEOTIDE SEQUENCE [LARGE SCALE GENOMIC DNA]</scope>
</reference>
<dbReference type="EMBL" id="FNXT01001071">
    <property type="protein sequence ID" value="SZX71710.1"/>
    <property type="molecule type" value="Genomic_DNA"/>
</dbReference>
<feature type="compositionally biased region" description="Low complexity" evidence="2">
    <location>
        <begin position="545"/>
        <end position="564"/>
    </location>
</feature>
<dbReference type="InterPro" id="IPR001611">
    <property type="entry name" value="Leu-rich_rpt"/>
</dbReference>
<feature type="chain" id="PRO_5016987814" description="Leucine-rich repeat-containing N-terminal plant-type domain-containing protein" evidence="3">
    <location>
        <begin position="25"/>
        <end position="564"/>
    </location>
</feature>
<feature type="region of interest" description="Disordered" evidence="2">
    <location>
        <begin position="544"/>
        <end position="564"/>
    </location>
</feature>
<dbReference type="Pfam" id="PF00560">
    <property type="entry name" value="LRR_1"/>
    <property type="match status" value="1"/>
</dbReference>
<dbReference type="Gene3D" id="3.80.10.10">
    <property type="entry name" value="Ribonuclease Inhibitor"/>
    <property type="match status" value="2"/>
</dbReference>
<gene>
    <name evidence="4" type="ORF">BQ4739_LOCUS11837</name>
</gene>
<sequence length="564" mass="59215">MALRSLSWLILLVLTAAAAAVVKAQAVAPAGELQVLLAIARALDPTGKALPQWRSNNTKNWCKQWLAEQGCNSEDGTLSSLYITQAGLKAAAPLQGTLPQQLPLLGRPLSLFQVQISGPGITGTLPPWVLQVAYTLEVTNTSIKGPLPPLPAAAAAQRKSLAWEVQITGNPKLSGTLPPSWGSALTLGTLDLSSNALTGTIPDAWSAASFERINLAGNKLAGSISRAWARSLGSSSLALLNVSGNAGMKGCLADAKGQPWESLPFVDARGTPLLDCIKRQPALTQFGTPQAGWSAGSCIVAGYAFQRRQLPAELEWQQEPDQRVLLYTIQPQNISAKTPSPLATLAETAAACDALDACVMFTSDGYLIGAYRPVEDVKVLTKLLEIEKRLGPWQWRAMRYCSGKCCGTWVSTGFDAASLAVAAVNQSQVQAGGSTKASSAPPSGESALHDAYYSVDPSSERCAAMRAGDASGFTCPPRCRVACCAKEDAPHDLVSLSSHHFWQCSVQACLRSCGFQLIKAQAVSGPYTPKTVALYLAQKSKGMPAKTAGTSKSGGSKGCTGSLC</sequence>
<evidence type="ECO:0000313" key="4">
    <source>
        <dbReference type="EMBL" id="SZX71710.1"/>
    </source>
</evidence>
<evidence type="ECO:0008006" key="6">
    <source>
        <dbReference type="Google" id="ProtNLM"/>
    </source>
</evidence>
<evidence type="ECO:0000256" key="3">
    <source>
        <dbReference type="SAM" id="SignalP"/>
    </source>
</evidence>
<dbReference type="GO" id="GO:0005930">
    <property type="term" value="C:axoneme"/>
    <property type="evidence" value="ECO:0007669"/>
    <property type="project" value="UniProtKB-SubCell"/>
</dbReference>
<dbReference type="PANTHER" id="PTHR48010:SF58">
    <property type="entry name" value="RECEPTOR PROTEIN KINASE-LIKE PROTEIN ZAR1"/>
    <property type="match status" value="1"/>
</dbReference>
<dbReference type="SUPFAM" id="SSF52058">
    <property type="entry name" value="L domain-like"/>
    <property type="match status" value="1"/>
</dbReference>
<proteinExistence type="predicted"/>
<dbReference type="AlphaFoldDB" id="A0A383W3C7"/>
<dbReference type="InterPro" id="IPR032675">
    <property type="entry name" value="LRR_dom_sf"/>
</dbReference>
<protein>
    <recommendedName>
        <fullName evidence="6">Leucine-rich repeat-containing N-terminal plant-type domain-containing protein</fullName>
    </recommendedName>
</protein>
<dbReference type="PANTHER" id="PTHR48010">
    <property type="entry name" value="OS05G0588300 PROTEIN"/>
    <property type="match status" value="1"/>
</dbReference>